<accession>A0A8H6HV01</accession>
<evidence type="ECO:0000313" key="3">
    <source>
        <dbReference type="Proteomes" id="UP000521943"/>
    </source>
</evidence>
<keyword evidence="1" id="KW-0732">Signal</keyword>
<comment type="caution">
    <text evidence="2">The sequence shown here is derived from an EMBL/GenBank/DDBJ whole genome shotgun (WGS) entry which is preliminary data.</text>
</comment>
<name>A0A8H6HV01_9AGAR</name>
<proteinExistence type="predicted"/>
<gene>
    <name evidence="2" type="ORF">DFP72DRAFT_901231</name>
</gene>
<organism evidence="2 3">
    <name type="scientific">Ephemerocybe angulata</name>
    <dbReference type="NCBI Taxonomy" id="980116"/>
    <lineage>
        <taxon>Eukaryota</taxon>
        <taxon>Fungi</taxon>
        <taxon>Dikarya</taxon>
        <taxon>Basidiomycota</taxon>
        <taxon>Agaricomycotina</taxon>
        <taxon>Agaricomycetes</taxon>
        <taxon>Agaricomycetidae</taxon>
        <taxon>Agaricales</taxon>
        <taxon>Agaricineae</taxon>
        <taxon>Psathyrellaceae</taxon>
        <taxon>Ephemerocybe</taxon>
    </lineage>
</organism>
<protein>
    <submittedName>
        <fullName evidence="2">Uncharacterized protein</fullName>
    </submittedName>
</protein>
<evidence type="ECO:0000313" key="2">
    <source>
        <dbReference type="EMBL" id="KAF6753690.1"/>
    </source>
</evidence>
<dbReference type="Proteomes" id="UP000521943">
    <property type="component" value="Unassembled WGS sequence"/>
</dbReference>
<evidence type="ECO:0000256" key="1">
    <source>
        <dbReference type="SAM" id="SignalP"/>
    </source>
</evidence>
<feature type="chain" id="PRO_5034416741" evidence="1">
    <location>
        <begin position="20"/>
        <end position="128"/>
    </location>
</feature>
<dbReference type="EMBL" id="JACGCI010000038">
    <property type="protein sequence ID" value="KAF6753690.1"/>
    <property type="molecule type" value="Genomic_DNA"/>
</dbReference>
<sequence>MRFAHLIFGIFVFFCQVYASNLPGGRSIPTRRQASSDCETQCANWNEVERVCASGDGASCGCEADHSFEYKSCVECQLALPGHTPEGVKGSAEVFRVYYTVYETWCKAVFKITIPEVKINIPAGAGAR</sequence>
<keyword evidence="3" id="KW-1185">Reference proteome</keyword>
<reference evidence="2 3" key="1">
    <citation type="submission" date="2020-07" db="EMBL/GenBank/DDBJ databases">
        <title>Comparative genomics of pyrophilous fungi reveals a link between fire events and developmental genes.</title>
        <authorList>
            <consortium name="DOE Joint Genome Institute"/>
            <person name="Steindorff A.S."/>
            <person name="Carver A."/>
            <person name="Calhoun S."/>
            <person name="Stillman K."/>
            <person name="Liu H."/>
            <person name="Lipzen A."/>
            <person name="Pangilinan J."/>
            <person name="Labutti K."/>
            <person name="Bruns T.D."/>
            <person name="Grigoriev I.V."/>
        </authorList>
    </citation>
    <scope>NUCLEOTIDE SEQUENCE [LARGE SCALE GENOMIC DNA]</scope>
    <source>
        <strain evidence="2 3">CBS 144469</strain>
    </source>
</reference>
<dbReference type="AlphaFoldDB" id="A0A8H6HV01"/>
<feature type="signal peptide" evidence="1">
    <location>
        <begin position="1"/>
        <end position="19"/>
    </location>
</feature>